<dbReference type="PANTHER" id="PTHR42943:SF4">
    <property type="entry name" value="C2H2-TYPE DOMAIN-CONTAINING PROTEIN"/>
    <property type="match status" value="1"/>
</dbReference>
<dbReference type="CDD" id="cd03022">
    <property type="entry name" value="DsbA_HCCA_Iso"/>
    <property type="match status" value="1"/>
</dbReference>
<proteinExistence type="predicted"/>
<name>A0ABN8LZ54_9CNID</name>
<dbReference type="InterPro" id="IPR051924">
    <property type="entry name" value="GST_Kappa/NadH"/>
</dbReference>
<dbReference type="SUPFAM" id="SSF52833">
    <property type="entry name" value="Thioredoxin-like"/>
    <property type="match status" value="2"/>
</dbReference>
<gene>
    <name evidence="2" type="ORF">PEVE_00010485</name>
</gene>
<feature type="domain" description="DSBA-like thioredoxin" evidence="1">
    <location>
        <begin position="222"/>
        <end position="412"/>
    </location>
</feature>
<reference evidence="2 3" key="1">
    <citation type="submission" date="2022-05" db="EMBL/GenBank/DDBJ databases">
        <authorList>
            <consortium name="Genoscope - CEA"/>
            <person name="William W."/>
        </authorList>
    </citation>
    <scope>NUCLEOTIDE SEQUENCE [LARGE SCALE GENOMIC DNA]</scope>
</reference>
<dbReference type="Pfam" id="PF01323">
    <property type="entry name" value="DSBA"/>
    <property type="match status" value="2"/>
</dbReference>
<dbReference type="PANTHER" id="PTHR42943">
    <property type="entry name" value="GLUTATHIONE S-TRANSFERASE KAPPA"/>
    <property type="match status" value="1"/>
</dbReference>
<evidence type="ECO:0000313" key="3">
    <source>
        <dbReference type="Proteomes" id="UP001159427"/>
    </source>
</evidence>
<dbReference type="Gene3D" id="3.40.30.10">
    <property type="entry name" value="Glutaredoxin"/>
    <property type="match status" value="2"/>
</dbReference>
<dbReference type="InterPro" id="IPR001853">
    <property type="entry name" value="DSBA-like_thioredoxin_dom"/>
</dbReference>
<sequence>MKEVVFYYDVVCPFAFMASKLIEGVARRTGAKIRWKPVLLGGLYKGTQAPRGAGGSAYDAMCASKIKILADDLKRTKLHLGITEGTAPFEHPIKTLRPMRLLAAAAELNEEVCVPLSHKLFDDYWVHNKDVRENSVLQESASTVGWHVNIDDMISGVGREKLLQNTEEALNRGSFGVPSFWVNNRLFYGVDHLHFVERALGNTSAALPRFYPVPGEPRKAKLTIYHDFASPWSYIGSTQIPKLLSEIQPVSVEVEWVPIVVGALFKMIGTPVVPMNAVSDSKRKYGYQDLLDYAEHHGVGFQFTSHFPLHSLLSLRVMIVNSDDRLRKIIYEAAWKHDKDIGDPQVLSSVLSDAGFDSKTLIAATQDQQVKDQLRKNTERAFEAGLCGVPSYQVNDGSVIWGQDRLNIVADLLCGWEDHLKPIGSNSKL</sequence>
<keyword evidence="3" id="KW-1185">Reference proteome</keyword>
<feature type="domain" description="DSBA-like thioredoxin" evidence="1">
    <location>
        <begin position="4"/>
        <end position="200"/>
    </location>
</feature>
<evidence type="ECO:0000259" key="1">
    <source>
        <dbReference type="Pfam" id="PF01323"/>
    </source>
</evidence>
<accession>A0ABN8LZ54</accession>
<dbReference type="EMBL" id="CALNXI010000174">
    <property type="protein sequence ID" value="CAH3021230.1"/>
    <property type="molecule type" value="Genomic_DNA"/>
</dbReference>
<dbReference type="InterPro" id="IPR036249">
    <property type="entry name" value="Thioredoxin-like_sf"/>
</dbReference>
<organism evidence="2 3">
    <name type="scientific">Porites evermanni</name>
    <dbReference type="NCBI Taxonomy" id="104178"/>
    <lineage>
        <taxon>Eukaryota</taxon>
        <taxon>Metazoa</taxon>
        <taxon>Cnidaria</taxon>
        <taxon>Anthozoa</taxon>
        <taxon>Hexacorallia</taxon>
        <taxon>Scleractinia</taxon>
        <taxon>Fungiina</taxon>
        <taxon>Poritidae</taxon>
        <taxon>Porites</taxon>
    </lineage>
</organism>
<comment type="caution">
    <text evidence="2">The sequence shown here is derived from an EMBL/GenBank/DDBJ whole genome shotgun (WGS) entry which is preliminary data.</text>
</comment>
<dbReference type="InterPro" id="IPR044087">
    <property type="entry name" value="NahD-like"/>
</dbReference>
<dbReference type="Proteomes" id="UP001159427">
    <property type="component" value="Unassembled WGS sequence"/>
</dbReference>
<protein>
    <recommendedName>
        <fullName evidence="1">DSBA-like thioredoxin domain-containing protein</fullName>
    </recommendedName>
</protein>
<evidence type="ECO:0000313" key="2">
    <source>
        <dbReference type="EMBL" id="CAH3021230.1"/>
    </source>
</evidence>